<dbReference type="EMBL" id="JAUUTY010000005">
    <property type="protein sequence ID" value="KAK1626766.1"/>
    <property type="molecule type" value="Genomic_DNA"/>
</dbReference>
<proteinExistence type="predicted"/>
<reference evidence="1" key="1">
    <citation type="submission" date="2023-07" db="EMBL/GenBank/DDBJ databases">
        <title>A chromosome-level genome assembly of Lolium multiflorum.</title>
        <authorList>
            <person name="Chen Y."/>
            <person name="Copetti D."/>
            <person name="Kolliker R."/>
            <person name="Studer B."/>
        </authorList>
    </citation>
    <scope>NUCLEOTIDE SEQUENCE</scope>
    <source>
        <strain evidence="1">02402/16</strain>
        <tissue evidence="1">Leaf</tissue>
    </source>
</reference>
<dbReference type="AlphaFoldDB" id="A0AAD8RIT7"/>
<organism evidence="1 2">
    <name type="scientific">Lolium multiflorum</name>
    <name type="common">Italian ryegrass</name>
    <name type="synonym">Lolium perenne subsp. multiflorum</name>
    <dbReference type="NCBI Taxonomy" id="4521"/>
    <lineage>
        <taxon>Eukaryota</taxon>
        <taxon>Viridiplantae</taxon>
        <taxon>Streptophyta</taxon>
        <taxon>Embryophyta</taxon>
        <taxon>Tracheophyta</taxon>
        <taxon>Spermatophyta</taxon>
        <taxon>Magnoliopsida</taxon>
        <taxon>Liliopsida</taxon>
        <taxon>Poales</taxon>
        <taxon>Poaceae</taxon>
        <taxon>BOP clade</taxon>
        <taxon>Pooideae</taxon>
        <taxon>Poodae</taxon>
        <taxon>Poeae</taxon>
        <taxon>Poeae Chloroplast Group 2 (Poeae type)</taxon>
        <taxon>Loliodinae</taxon>
        <taxon>Loliinae</taxon>
        <taxon>Lolium</taxon>
    </lineage>
</organism>
<keyword evidence="2" id="KW-1185">Reference proteome</keyword>
<protein>
    <submittedName>
        <fullName evidence="1">Uncharacterized protein</fullName>
    </submittedName>
</protein>
<dbReference type="Proteomes" id="UP001231189">
    <property type="component" value="Unassembled WGS sequence"/>
</dbReference>
<accession>A0AAD8RIT7</accession>
<evidence type="ECO:0000313" key="2">
    <source>
        <dbReference type="Proteomes" id="UP001231189"/>
    </source>
</evidence>
<name>A0AAD8RIT7_LOLMU</name>
<gene>
    <name evidence="1" type="ORF">QYE76_001081</name>
</gene>
<sequence>MLSELVVVLKGDPLGIQRLPDKFAEFVAGNEPPVLHLREHDLKVGCVLTFSYLGEGDMSGKVFDDARCHGDNDEEDD</sequence>
<evidence type="ECO:0000313" key="1">
    <source>
        <dbReference type="EMBL" id="KAK1626766.1"/>
    </source>
</evidence>
<comment type="caution">
    <text evidence="1">The sequence shown here is derived from an EMBL/GenBank/DDBJ whole genome shotgun (WGS) entry which is preliminary data.</text>
</comment>